<name>A0ABT8G2Q0_9MICO</name>
<organism evidence="2 3">
    <name type="scientific">Demequina zhanjiangensis</name>
    <dbReference type="NCBI Taxonomy" id="3051659"/>
    <lineage>
        <taxon>Bacteria</taxon>
        <taxon>Bacillati</taxon>
        <taxon>Actinomycetota</taxon>
        <taxon>Actinomycetes</taxon>
        <taxon>Micrococcales</taxon>
        <taxon>Demequinaceae</taxon>
        <taxon>Demequina</taxon>
    </lineage>
</organism>
<comment type="caution">
    <text evidence="2">The sequence shown here is derived from an EMBL/GenBank/DDBJ whole genome shotgun (WGS) entry which is preliminary data.</text>
</comment>
<feature type="transmembrane region" description="Helical" evidence="1">
    <location>
        <begin position="21"/>
        <end position="45"/>
    </location>
</feature>
<gene>
    <name evidence="2" type="ORF">QQX04_10150</name>
</gene>
<dbReference type="EMBL" id="JAUHPV010000005">
    <property type="protein sequence ID" value="MDN4473352.1"/>
    <property type="molecule type" value="Genomic_DNA"/>
</dbReference>
<reference evidence="2" key="1">
    <citation type="submission" date="2023-06" db="EMBL/GenBank/DDBJ databases">
        <title>SYSU T00b26.</title>
        <authorList>
            <person name="Gao L."/>
            <person name="Fang B.-Z."/>
            <person name="Li W.-J."/>
        </authorList>
    </citation>
    <scope>NUCLEOTIDE SEQUENCE</scope>
    <source>
        <strain evidence="2">SYSU T00b26</strain>
    </source>
</reference>
<evidence type="ECO:0000313" key="3">
    <source>
        <dbReference type="Proteomes" id="UP001172738"/>
    </source>
</evidence>
<evidence type="ECO:0000256" key="1">
    <source>
        <dbReference type="SAM" id="Phobius"/>
    </source>
</evidence>
<keyword evidence="3" id="KW-1185">Reference proteome</keyword>
<keyword evidence="1" id="KW-0472">Membrane</keyword>
<keyword evidence="1" id="KW-1133">Transmembrane helix</keyword>
<evidence type="ECO:0000313" key="2">
    <source>
        <dbReference type="EMBL" id="MDN4473352.1"/>
    </source>
</evidence>
<proteinExistence type="predicted"/>
<protein>
    <submittedName>
        <fullName evidence="2">Uncharacterized protein</fullName>
    </submittedName>
</protein>
<dbReference type="Proteomes" id="UP001172738">
    <property type="component" value="Unassembled WGS sequence"/>
</dbReference>
<dbReference type="RefSeq" id="WP_301128792.1">
    <property type="nucleotide sequence ID" value="NZ_JAUHPV010000005.1"/>
</dbReference>
<accession>A0ABT8G2Q0</accession>
<sequence>MSRTGILQRLRGASDRDSGAALVMTLMIMSVGAIVITTLVSVTIFNTAFSAKSRADMRVLASADAGIDMVMGLLEGKKYSELPTVCGPLTFVINDDDVTVTTAYDIVGLADPVSCPSATQIASGVTLQSTAVSGNVPVANETVSKTVEAVLLATPEEMPLDKAIFSEASTEITSNTTVSESTSGASDAHVYTNGGFTCNTQETIEGSLYAAHGDVEFVNDCNIQLDVWASGTIFFKAGTFVNGDIYSASTASTAIELVHSNSEVTGSVIANGGIEVATAVGGNVVSLAGAVTLNDKSEITRNVHSALTLSMLASARTDGNAASNTEITTNARRANVVGVATAPVIANDLNAGSKVIGTAPRPSIAGLPAPLGYPTEVVAPPREEFPYFTMNEEDILLWQADGYKVNILDASACSTPAALNAINAADYGDEGKALVIFDECTTPVYFAQHSDLVVHGDLGLVSKSGFHIDNQVDIVTDAPDRPELVWMVPADAPNVTWVSAGEASQITPICTPQSSRYTSTGISQDLYFQKFKVVGVDMLAYTPCSFQQDTGWDSQSDPWTGQLYAGNVQLHNSFDLKMSMIGVPSNTNATPNENDTPDFQLISRYDLFG</sequence>
<keyword evidence="1" id="KW-0812">Transmembrane</keyword>